<feature type="region of interest" description="Disordered" evidence="1">
    <location>
        <begin position="1"/>
        <end position="64"/>
    </location>
</feature>
<name>A0AAN7A1S7_9PEZI</name>
<sequence>MSSPAQGGPSVPKEKDKKGLGKVLSRMKTVLKKADPSRRLSTFGSSKAAGPSTAAPVAAADEPAEELIPVSPPAQSLTAKKPDDPNAIRVPRSQLFAERAKKLGELYGLELKPSEWHSTEGHALRVEKPIKMRVHRRCHLCNTSFGLGKECPKCKHPRCKTCPRVPPKRTEAEREESRKKRAAIIKEREANAPIIPDWDTTAKKVVLKRPAKAAGQDLIHRKPRQRIRRTCCQCQKLIPGGTKTCECCEHTRCTDCPRDPAKKDKYPFGYPGDAPGIKVGHYTCLDCQHNFSEEPSDDKVCPKCSCRKCERLTPRKVQPEPDPEILKSLSAKLENIRIS</sequence>
<proteinExistence type="predicted"/>
<organism evidence="2 3">
    <name type="scientific">Triangularia setosa</name>
    <dbReference type="NCBI Taxonomy" id="2587417"/>
    <lineage>
        <taxon>Eukaryota</taxon>
        <taxon>Fungi</taxon>
        <taxon>Dikarya</taxon>
        <taxon>Ascomycota</taxon>
        <taxon>Pezizomycotina</taxon>
        <taxon>Sordariomycetes</taxon>
        <taxon>Sordariomycetidae</taxon>
        <taxon>Sordariales</taxon>
        <taxon>Podosporaceae</taxon>
        <taxon>Triangularia</taxon>
    </lineage>
</organism>
<protein>
    <submittedName>
        <fullName evidence="2">Uncharacterized protein</fullName>
    </submittedName>
</protein>
<dbReference type="Proteomes" id="UP001302321">
    <property type="component" value="Unassembled WGS sequence"/>
</dbReference>
<reference evidence="2" key="1">
    <citation type="journal article" date="2023" name="Mol. Phylogenet. Evol.">
        <title>Genome-scale phylogeny and comparative genomics of the fungal order Sordariales.</title>
        <authorList>
            <person name="Hensen N."/>
            <person name="Bonometti L."/>
            <person name="Westerberg I."/>
            <person name="Brannstrom I.O."/>
            <person name="Guillou S."/>
            <person name="Cros-Aarteil S."/>
            <person name="Calhoun S."/>
            <person name="Haridas S."/>
            <person name="Kuo A."/>
            <person name="Mondo S."/>
            <person name="Pangilinan J."/>
            <person name="Riley R."/>
            <person name="LaButti K."/>
            <person name="Andreopoulos B."/>
            <person name="Lipzen A."/>
            <person name="Chen C."/>
            <person name="Yan M."/>
            <person name="Daum C."/>
            <person name="Ng V."/>
            <person name="Clum A."/>
            <person name="Steindorff A."/>
            <person name="Ohm R.A."/>
            <person name="Martin F."/>
            <person name="Silar P."/>
            <person name="Natvig D.O."/>
            <person name="Lalanne C."/>
            <person name="Gautier V."/>
            <person name="Ament-Velasquez S.L."/>
            <person name="Kruys A."/>
            <person name="Hutchinson M.I."/>
            <person name="Powell A.J."/>
            <person name="Barry K."/>
            <person name="Miller A.N."/>
            <person name="Grigoriev I.V."/>
            <person name="Debuchy R."/>
            <person name="Gladieux P."/>
            <person name="Hiltunen Thoren M."/>
            <person name="Johannesson H."/>
        </authorList>
    </citation>
    <scope>NUCLEOTIDE SEQUENCE</scope>
    <source>
        <strain evidence="2">CBS 892.96</strain>
    </source>
</reference>
<keyword evidence="3" id="KW-1185">Reference proteome</keyword>
<evidence type="ECO:0000313" key="3">
    <source>
        <dbReference type="Proteomes" id="UP001302321"/>
    </source>
</evidence>
<feature type="compositionally biased region" description="Low complexity" evidence="1">
    <location>
        <begin position="48"/>
        <end position="61"/>
    </location>
</feature>
<dbReference type="AlphaFoldDB" id="A0AAN7A1S7"/>
<accession>A0AAN7A1S7</accession>
<evidence type="ECO:0000256" key="1">
    <source>
        <dbReference type="SAM" id="MobiDB-lite"/>
    </source>
</evidence>
<dbReference type="EMBL" id="MU866459">
    <property type="protein sequence ID" value="KAK4172146.1"/>
    <property type="molecule type" value="Genomic_DNA"/>
</dbReference>
<reference evidence="2" key="2">
    <citation type="submission" date="2023-05" db="EMBL/GenBank/DDBJ databases">
        <authorList>
            <consortium name="Lawrence Berkeley National Laboratory"/>
            <person name="Steindorff A."/>
            <person name="Hensen N."/>
            <person name="Bonometti L."/>
            <person name="Westerberg I."/>
            <person name="Brannstrom I.O."/>
            <person name="Guillou S."/>
            <person name="Cros-Aarteil S."/>
            <person name="Calhoun S."/>
            <person name="Haridas S."/>
            <person name="Kuo A."/>
            <person name="Mondo S."/>
            <person name="Pangilinan J."/>
            <person name="Riley R."/>
            <person name="Labutti K."/>
            <person name="Andreopoulos B."/>
            <person name="Lipzen A."/>
            <person name="Chen C."/>
            <person name="Yanf M."/>
            <person name="Daum C."/>
            <person name="Ng V."/>
            <person name="Clum A."/>
            <person name="Ohm R."/>
            <person name="Martin F."/>
            <person name="Silar P."/>
            <person name="Natvig D."/>
            <person name="Lalanne C."/>
            <person name="Gautier V."/>
            <person name="Ament-Velasquez S.L."/>
            <person name="Kruys A."/>
            <person name="Hutchinson M.I."/>
            <person name="Powell A.J."/>
            <person name="Barry K."/>
            <person name="Miller A.N."/>
            <person name="Grigoriev I.V."/>
            <person name="Debuchy R."/>
            <person name="Gladieux P."/>
            <person name="Thoren M.H."/>
            <person name="Johannesson H."/>
        </authorList>
    </citation>
    <scope>NUCLEOTIDE SEQUENCE</scope>
    <source>
        <strain evidence="2">CBS 892.96</strain>
    </source>
</reference>
<comment type="caution">
    <text evidence="2">The sequence shown here is derived from an EMBL/GenBank/DDBJ whole genome shotgun (WGS) entry which is preliminary data.</text>
</comment>
<evidence type="ECO:0000313" key="2">
    <source>
        <dbReference type="EMBL" id="KAK4172146.1"/>
    </source>
</evidence>
<gene>
    <name evidence="2" type="ORF">QBC36DRAFT_80127</name>
</gene>